<dbReference type="EMBL" id="JAHEAC010000006">
    <property type="protein sequence ID" value="MBX8643417.1"/>
    <property type="molecule type" value="Genomic_DNA"/>
</dbReference>
<dbReference type="Gene3D" id="3.40.50.170">
    <property type="entry name" value="Formyl transferase, N-terminal domain"/>
    <property type="match status" value="1"/>
</dbReference>
<sequence length="205" mass="22284">MAEARYSICVLASGNGSTMQAIVDACRTGYLNGSVVAVVSDNPGAYALKRAREAGIQAVVIDRKGLTQAEFDAKLLSFLRRIGPDIICLAGFLRILPSGIVNEFNRRILNIHPSLLPKYGGKGMYGIRVHRAVIENRERVSGCTVHIVTENVDDGPVILQRKVDVLPGDTPESLMERVHAEELKAYPEAIKTLMEGSGSVQQRIA</sequence>
<reference evidence="6" key="1">
    <citation type="submission" date="2021-05" db="EMBL/GenBank/DDBJ databases">
        <title>Genomic insights into ecological role and evolution of a novel Thermoplasmata order Candidatus Sysuiplasmatales.</title>
        <authorList>
            <person name="Yuan Y."/>
        </authorList>
    </citation>
    <scope>NUCLEOTIDE SEQUENCE</scope>
    <source>
        <strain evidence="6">TUT19-bin139</strain>
    </source>
</reference>
<dbReference type="NCBIfam" id="TIGR00639">
    <property type="entry name" value="PurN"/>
    <property type="match status" value="1"/>
</dbReference>
<dbReference type="Proteomes" id="UP000750197">
    <property type="component" value="Unassembled WGS sequence"/>
</dbReference>
<evidence type="ECO:0000256" key="2">
    <source>
        <dbReference type="ARBA" id="ARBA00012254"/>
    </source>
</evidence>
<dbReference type="PANTHER" id="PTHR43369:SF2">
    <property type="entry name" value="PHOSPHORIBOSYLGLYCINAMIDE FORMYLTRANSFERASE"/>
    <property type="match status" value="1"/>
</dbReference>
<evidence type="ECO:0000313" key="6">
    <source>
        <dbReference type="EMBL" id="MBX8643417.1"/>
    </source>
</evidence>
<dbReference type="GO" id="GO:0005829">
    <property type="term" value="C:cytosol"/>
    <property type="evidence" value="ECO:0007669"/>
    <property type="project" value="TreeGrafter"/>
</dbReference>
<dbReference type="AlphaFoldDB" id="A0A8J7YRU2"/>
<feature type="domain" description="Formyl transferase N-terminal" evidence="5">
    <location>
        <begin position="8"/>
        <end position="190"/>
    </location>
</feature>
<dbReference type="InterPro" id="IPR036477">
    <property type="entry name" value="Formyl_transf_N_sf"/>
</dbReference>
<dbReference type="EC" id="2.1.2.2" evidence="2"/>
<dbReference type="HAMAP" id="MF_01930">
    <property type="entry name" value="PurN"/>
    <property type="match status" value="1"/>
</dbReference>
<comment type="caution">
    <text evidence="6">The sequence shown here is derived from an EMBL/GenBank/DDBJ whole genome shotgun (WGS) entry which is preliminary data.</text>
</comment>
<evidence type="ECO:0000313" key="7">
    <source>
        <dbReference type="Proteomes" id="UP000750197"/>
    </source>
</evidence>
<proteinExistence type="inferred from homology"/>
<keyword evidence="3 6" id="KW-0808">Transferase</keyword>
<dbReference type="GO" id="GO:0004644">
    <property type="term" value="F:phosphoribosylglycinamide formyltransferase activity"/>
    <property type="evidence" value="ECO:0007669"/>
    <property type="project" value="UniProtKB-EC"/>
</dbReference>
<dbReference type="PANTHER" id="PTHR43369">
    <property type="entry name" value="PHOSPHORIBOSYLGLYCINAMIDE FORMYLTRANSFERASE"/>
    <property type="match status" value="1"/>
</dbReference>
<evidence type="ECO:0000256" key="4">
    <source>
        <dbReference type="ARBA" id="ARBA00022755"/>
    </source>
</evidence>
<comment type="pathway">
    <text evidence="1">Purine metabolism; IMP biosynthesis via de novo pathway; N(2)-formyl-N(1)-(5-phospho-D-ribosyl)glycinamide from N(1)-(5-phospho-D-ribosyl)glycinamide (10-formyl THF route): step 1/1.</text>
</comment>
<keyword evidence="4" id="KW-0658">Purine biosynthesis</keyword>
<protein>
    <recommendedName>
        <fullName evidence="2">phosphoribosylglycinamide formyltransferase 1</fullName>
        <ecNumber evidence="2">2.1.2.2</ecNumber>
    </recommendedName>
</protein>
<dbReference type="GO" id="GO:0006189">
    <property type="term" value="P:'de novo' IMP biosynthetic process"/>
    <property type="evidence" value="ECO:0007669"/>
    <property type="project" value="InterPro"/>
</dbReference>
<evidence type="ECO:0000259" key="5">
    <source>
        <dbReference type="Pfam" id="PF00551"/>
    </source>
</evidence>
<organism evidence="6 7">
    <name type="scientific">Candidatus Sysuiplasma superficiale</name>
    <dbReference type="NCBI Taxonomy" id="2823368"/>
    <lineage>
        <taxon>Archaea</taxon>
        <taxon>Methanobacteriati</taxon>
        <taxon>Thermoplasmatota</taxon>
        <taxon>Thermoplasmata</taxon>
        <taxon>Candidatus Sysuiplasmatales</taxon>
        <taxon>Candidatus Sysuiplasmataceae</taxon>
        <taxon>Candidatus Sysuiplasma</taxon>
    </lineage>
</organism>
<dbReference type="CDD" id="cd08645">
    <property type="entry name" value="FMT_core_GART"/>
    <property type="match status" value="1"/>
</dbReference>
<accession>A0A8J7YRU2</accession>
<dbReference type="InterPro" id="IPR004607">
    <property type="entry name" value="GART"/>
</dbReference>
<dbReference type="InterPro" id="IPR002376">
    <property type="entry name" value="Formyl_transf_N"/>
</dbReference>
<evidence type="ECO:0000256" key="3">
    <source>
        <dbReference type="ARBA" id="ARBA00022679"/>
    </source>
</evidence>
<dbReference type="SUPFAM" id="SSF53328">
    <property type="entry name" value="Formyltransferase"/>
    <property type="match status" value="1"/>
</dbReference>
<name>A0A8J7YRU2_9ARCH</name>
<gene>
    <name evidence="6" type="ORF">KIY12_01625</name>
</gene>
<dbReference type="Pfam" id="PF00551">
    <property type="entry name" value="Formyl_trans_N"/>
    <property type="match status" value="1"/>
</dbReference>
<evidence type="ECO:0000256" key="1">
    <source>
        <dbReference type="ARBA" id="ARBA00005054"/>
    </source>
</evidence>